<sequence length="82" mass="9058">MGLWCVVRSTPFGKCSMDSGAWSWSILLMYFVRGVSQLSVSKCGAVSNPIFVYVLVIVRVTYVVVFGLDLGSHRTVMVYSSL</sequence>
<keyword evidence="3" id="KW-1185">Reference proteome</keyword>
<dbReference type="AlphaFoldDB" id="A0AAV9FB99"/>
<comment type="caution">
    <text evidence="2">The sequence shown here is derived from an EMBL/GenBank/DDBJ whole genome shotgun (WGS) entry which is preliminary data.</text>
</comment>
<reference evidence="2" key="2">
    <citation type="submission" date="2023-06" db="EMBL/GenBank/DDBJ databases">
        <authorList>
            <person name="Ma L."/>
            <person name="Liu K.-W."/>
            <person name="Li Z."/>
            <person name="Hsiao Y.-Y."/>
            <person name="Qi Y."/>
            <person name="Fu T."/>
            <person name="Tang G."/>
            <person name="Zhang D."/>
            <person name="Sun W.-H."/>
            <person name="Liu D.-K."/>
            <person name="Li Y."/>
            <person name="Chen G.-Z."/>
            <person name="Liu X.-D."/>
            <person name="Liao X.-Y."/>
            <person name="Jiang Y.-T."/>
            <person name="Yu X."/>
            <person name="Hao Y."/>
            <person name="Huang J."/>
            <person name="Zhao X.-W."/>
            <person name="Ke S."/>
            <person name="Chen Y.-Y."/>
            <person name="Wu W.-L."/>
            <person name="Hsu J.-L."/>
            <person name="Lin Y.-F."/>
            <person name="Huang M.-D."/>
            <person name="Li C.-Y."/>
            <person name="Huang L."/>
            <person name="Wang Z.-W."/>
            <person name="Zhao X."/>
            <person name="Zhong W.-Y."/>
            <person name="Peng D.-H."/>
            <person name="Ahmad S."/>
            <person name="Lan S."/>
            <person name="Zhang J.-S."/>
            <person name="Tsai W.-C."/>
            <person name="Van De Peer Y."/>
            <person name="Liu Z.-J."/>
        </authorList>
    </citation>
    <scope>NUCLEOTIDE SEQUENCE</scope>
    <source>
        <strain evidence="2">CP</strain>
        <tissue evidence="2">Leaves</tissue>
    </source>
</reference>
<evidence type="ECO:0000313" key="2">
    <source>
        <dbReference type="EMBL" id="KAK1322879.1"/>
    </source>
</evidence>
<protein>
    <submittedName>
        <fullName evidence="2">Uncharacterized protein</fullName>
    </submittedName>
</protein>
<proteinExistence type="predicted"/>
<keyword evidence="1" id="KW-1133">Transmembrane helix</keyword>
<keyword evidence="1" id="KW-0472">Membrane</keyword>
<feature type="transmembrane region" description="Helical" evidence="1">
    <location>
        <begin position="21"/>
        <end position="38"/>
    </location>
</feature>
<keyword evidence="1" id="KW-0812">Transmembrane</keyword>
<gene>
    <name evidence="2" type="ORF">QJS10_CPA02g00890</name>
</gene>
<accession>A0AAV9FB99</accession>
<dbReference type="Proteomes" id="UP001180020">
    <property type="component" value="Unassembled WGS sequence"/>
</dbReference>
<evidence type="ECO:0000256" key="1">
    <source>
        <dbReference type="SAM" id="Phobius"/>
    </source>
</evidence>
<evidence type="ECO:0000313" key="3">
    <source>
        <dbReference type="Proteomes" id="UP001180020"/>
    </source>
</evidence>
<feature type="transmembrane region" description="Helical" evidence="1">
    <location>
        <begin position="50"/>
        <end position="70"/>
    </location>
</feature>
<dbReference type="EMBL" id="JAUJYO010000002">
    <property type="protein sequence ID" value="KAK1322879.1"/>
    <property type="molecule type" value="Genomic_DNA"/>
</dbReference>
<reference evidence="2" key="1">
    <citation type="journal article" date="2023" name="Nat. Commun.">
        <title>Diploid and tetraploid genomes of Acorus and the evolution of monocots.</title>
        <authorList>
            <person name="Ma L."/>
            <person name="Liu K.W."/>
            <person name="Li Z."/>
            <person name="Hsiao Y.Y."/>
            <person name="Qi Y."/>
            <person name="Fu T."/>
            <person name="Tang G.D."/>
            <person name="Zhang D."/>
            <person name="Sun W.H."/>
            <person name="Liu D.K."/>
            <person name="Li Y."/>
            <person name="Chen G.Z."/>
            <person name="Liu X.D."/>
            <person name="Liao X.Y."/>
            <person name="Jiang Y.T."/>
            <person name="Yu X."/>
            <person name="Hao Y."/>
            <person name="Huang J."/>
            <person name="Zhao X.W."/>
            <person name="Ke S."/>
            <person name="Chen Y.Y."/>
            <person name="Wu W.L."/>
            <person name="Hsu J.L."/>
            <person name="Lin Y.F."/>
            <person name="Huang M.D."/>
            <person name="Li C.Y."/>
            <person name="Huang L."/>
            <person name="Wang Z.W."/>
            <person name="Zhao X."/>
            <person name="Zhong W.Y."/>
            <person name="Peng D.H."/>
            <person name="Ahmad S."/>
            <person name="Lan S."/>
            <person name="Zhang J.S."/>
            <person name="Tsai W.C."/>
            <person name="Van de Peer Y."/>
            <person name="Liu Z.J."/>
        </authorList>
    </citation>
    <scope>NUCLEOTIDE SEQUENCE</scope>
    <source>
        <strain evidence="2">CP</strain>
    </source>
</reference>
<name>A0AAV9FB99_ACOCL</name>
<organism evidence="2 3">
    <name type="scientific">Acorus calamus</name>
    <name type="common">Sweet flag</name>
    <dbReference type="NCBI Taxonomy" id="4465"/>
    <lineage>
        <taxon>Eukaryota</taxon>
        <taxon>Viridiplantae</taxon>
        <taxon>Streptophyta</taxon>
        <taxon>Embryophyta</taxon>
        <taxon>Tracheophyta</taxon>
        <taxon>Spermatophyta</taxon>
        <taxon>Magnoliopsida</taxon>
        <taxon>Liliopsida</taxon>
        <taxon>Acoraceae</taxon>
        <taxon>Acorus</taxon>
    </lineage>
</organism>